<dbReference type="RefSeq" id="XP_040728757.1">
    <property type="nucleotide sequence ID" value="XM_040874675.1"/>
</dbReference>
<dbReference type="GeneID" id="63789469"/>
<gene>
    <name evidence="11" type="ORF">BHQ10_000252</name>
</gene>
<dbReference type="OrthoDB" id="4221855at2759"/>
<dbReference type="GO" id="GO:0008270">
    <property type="term" value="F:zinc ion binding"/>
    <property type="evidence" value="ECO:0007669"/>
    <property type="project" value="InterPro"/>
</dbReference>
<dbReference type="CDD" id="cd12148">
    <property type="entry name" value="fungal_TF_MHR"/>
    <property type="match status" value="1"/>
</dbReference>
<dbReference type="GO" id="GO:0045944">
    <property type="term" value="P:positive regulation of transcription by RNA polymerase II"/>
    <property type="evidence" value="ECO:0007669"/>
    <property type="project" value="TreeGrafter"/>
</dbReference>
<evidence type="ECO:0000256" key="4">
    <source>
        <dbReference type="ARBA" id="ARBA00023015"/>
    </source>
</evidence>
<reference evidence="11 12" key="1">
    <citation type="journal article" date="2017" name="Biotechnol. Biofuels">
        <title>Differential beta-glucosidase expression as a function of carbon source availability in Talaromyces amestolkiae: a genomic and proteomic approach.</title>
        <authorList>
            <person name="de Eugenio L.I."/>
            <person name="Mendez-Liter J.A."/>
            <person name="Nieto-Dominguez M."/>
            <person name="Alonso L."/>
            <person name="Gil-Munoz J."/>
            <person name="Barriuso J."/>
            <person name="Prieto A."/>
            <person name="Martinez M.J."/>
        </authorList>
    </citation>
    <scope>NUCLEOTIDE SEQUENCE [LARGE SCALE GENOMIC DNA]</scope>
    <source>
        <strain evidence="11 12">CIB</strain>
    </source>
</reference>
<dbReference type="SMART" id="SM00906">
    <property type="entry name" value="Fungal_trans"/>
    <property type="match status" value="1"/>
</dbReference>
<dbReference type="GO" id="GO:0005634">
    <property type="term" value="C:nucleus"/>
    <property type="evidence" value="ECO:0007669"/>
    <property type="project" value="UniProtKB-SubCell"/>
</dbReference>
<evidence type="ECO:0000256" key="2">
    <source>
        <dbReference type="ARBA" id="ARBA00022723"/>
    </source>
</evidence>
<dbReference type="STRING" id="1196081.A0A364KL13"/>
<feature type="domain" description="Xylanolytic transcriptional activator regulatory" evidence="10">
    <location>
        <begin position="265"/>
        <end position="344"/>
    </location>
</feature>
<evidence type="ECO:0000256" key="6">
    <source>
        <dbReference type="ARBA" id="ARBA00023163"/>
    </source>
</evidence>
<organism evidence="11 12">
    <name type="scientific">Talaromyces amestolkiae</name>
    <dbReference type="NCBI Taxonomy" id="1196081"/>
    <lineage>
        <taxon>Eukaryota</taxon>
        <taxon>Fungi</taxon>
        <taxon>Dikarya</taxon>
        <taxon>Ascomycota</taxon>
        <taxon>Pezizomycotina</taxon>
        <taxon>Eurotiomycetes</taxon>
        <taxon>Eurotiomycetidae</taxon>
        <taxon>Eurotiales</taxon>
        <taxon>Trichocomaceae</taxon>
        <taxon>Talaromyces</taxon>
        <taxon>Talaromyces sect. Talaromyces</taxon>
    </lineage>
</organism>
<keyword evidence="4" id="KW-0805">Transcription regulation</keyword>
<keyword evidence="9" id="KW-0812">Transmembrane</keyword>
<keyword evidence="12" id="KW-1185">Reference proteome</keyword>
<keyword evidence="5" id="KW-0238">DNA-binding</keyword>
<evidence type="ECO:0000313" key="11">
    <source>
        <dbReference type="EMBL" id="RAO64240.1"/>
    </source>
</evidence>
<evidence type="ECO:0000256" key="1">
    <source>
        <dbReference type="ARBA" id="ARBA00004123"/>
    </source>
</evidence>
<feature type="coiled-coil region" evidence="8">
    <location>
        <begin position="19"/>
        <end position="46"/>
    </location>
</feature>
<keyword evidence="6" id="KW-0804">Transcription</keyword>
<dbReference type="PANTHER" id="PTHR47782:SF12">
    <property type="entry name" value="ZN(II)2CYS6 TRANSCRIPTION FACTOR (EUROFUNG)"/>
    <property type="match status" value="1"/>
</dbReference>
<name>A0A364KL13_TALAM</name>
<dbReference type="PANTHER" id="PTHR47782">
    <property type="entry name" value="ZN(II)2CYS6 TRANSCRIPTION FACTOR (EUROFUNG)-RELATED"/>
    <property type="match status" value="1"/>
</dbReference>
<dbReference type="Pfam" id="PF04082">
    <property type="entry name" value="Fungal_trans"/>
    <property type="match status" value="1"/>
</dbReference>
<dbReference type="InterPro" id="IPR052202">
    <property type="entry name" value="Yeast_MetPath_Reg"/>
</dbReference>
<dbReference type="AlphaFoldDB" id="A0A364KL13"/>
<keyword evidence="2" id="KW-0479">Metal-binding</keyword>
<evidence type="ECO:0000256" key="7">
    <source>
        <dbReference type="ARBA" id="ARBA00023242"/>
    </source>
</evidence>
<dbReference type="GO" id="GO:0043565">
    <property type="term" value="F:sequence-specific DNA binding"/>
    <property type="evidence" value="ECO:0007669"/>
    <property type="project" value="TreeGrafter"/>
</dbReference>
<keyword evidence="9" id="KW-1133">Transmembrane helix</keyword>
<dbReference type="GO" id="GO:0000981">
    <property type="term" value="F:DNA-binding transcription factor activity, RNA polymerase II-specific"/>
    <property type="evidence" value="ECO:0007669"/>
    <property type="project" value="TreeGrafter"/>
</dbReference>
<proteinExistence type="predicted"/>
<keyword evidence="7" id="KW-0539">Nucleus</keyword>
<evidence type="ECO:0000256" key="3">
    <source>
        <dbReference type="ARBA" id="ARBA00022833"/>
    </source>
</evidence>
<dbReference type="Proteomes" id="UP000249363">
    <property type="component" value="Unassembled WGS sequence"/>
</dbReference>
<keyword evidence="9" id="KW-0472">Membrane</keyword>
<evidence type="ECO:0000259" key="10">
    <source>
        <dbReference type="SMART" id="SM00906"/>
    </source>
</evidence>
<evidence type="ECO:0000256" key="5">
    <source>
        <dbReference type="ARBA" id="ARBA00023125"/>
    </source>
</evidence>
<sequence length="682" mass="75819">MRQGAAILTKEPTVRRDVVERLERRLRQTEATNRALTERLAALNAKSTPSVASNFSTQESPNENDCRNVISDEISFLSLNAGGERHFLGSTSGVLLAHLIRSATVEDDNSLAEQLNTQRPDAALGSRLSARPTQLLTSDKELPSCPPESVARNLHQAYFEHDHLCYPILDQSSAMASLDQIYAEPSALERNPYEAFVFYMIVAISTSSVQNLESQSLPDAKIYQKQAISGLNNILASGGLKALQAILLLCQHQLISSTHETSTSLWHMIGMAVRMCFEMGLHREETYKYRTNPNTPAGTDLGIRRRCFWCVLAMDRVVSITLGRPLAIHLEDVDLALPDCGNAQLSNGSQMDEMALPKEQFQTAVFVHITRYRILCGKIMVSLHRSRHSSNESLALAAQTELANELEEWRSKTNTLNLNSYSPYGPRPSSFLTFDWYELLYYNALLMLYRPSPALPLTSSRALVAVPIIYGAAKQTISLYSHLHSLRRLNYTWITLHSVFMAGLSFVYAAGGHFRAKKTSYDQRQEPAMLKADPSILEIVNVSRSCSNALVAVSERWNVPLYCHRVFDRLSDAVLKDAIDYHVSRGVATCPQPAPSPPLLDSLPPVVASSHFTMDGPTPNGWPIHDAGASPLLAVDNAFRDCFKDLQHFYESSFGEDPIGQLSQDWLGQIGGPPDIWSVNDR</sequence>
<comment type="caution">
    <text evidence="11">The sequence shown here is derived from an EMBL/GenBank/DDBJ whole genome shotgun (WGS) entry which is preliminary data.</text>
</comment>
<comment type="subcellular location">
    <subcellularLocation>
        <location evidence="1">Nucleus</location>
    </subcellularLocation>
</comment>
<dbReference type="EMBL" id="MIKG01000001">
    <property type="protein sequence ID" value="RAO64240.1"/>
    <property type="molecule type" value="Genomic_DNA"/>
</dbReference>
<evidence type="ECO:0000256" key="9">
    <source>
        <dbReference type="SAM" id="Phobius"/>
    </source>
</evidence>
<keyword evidence="3" id="KW-0862">Zinc</keyword>
<dbReference type="InterPro" id="IPR007219">
    <property type="entry name" value="XnlR_reg_dom"/>
</dbReference>
<dbReference type="GO" id="GO:0006351">
    <property type="term" value="P:DNA-templated transcription"/>
    <property type="evidence" value="ECO:0007669"/>
    <property type="project" value="InterPro"/>
</dbReference>
<feature type="transmembrane region" description="Helical" evidence="9">
    <location>
        <begin position="491"/>
        <end position="511"/>
    </location>
</feature>
<evidence type="ECO:0000313" key="12">
    <source>
        <dbReference type="Proteomes" id="UP000249363"/>
    </source>
</evidence>
<evidence type="ECO:0000256" key="8">
    <source>
        <dbReference type="SAM" id="Coils"/>
    </source>
</evidence>
<protein>
    <recommendedName>
        <fullName evidence="10">Xylanolytic transcriptional activator regulatory domain-containing protein</fullName>
    </recommendedName>
</protein>
<accession>A0A364KL13</accession>
<keyword evidence="8" id="KW-0175">Coiled coil</keyword>